<dbReference type="Proteomes" id="UP000245539">
    <property type="component" value="Unassembled WGS sequence"/>
</dbReference>
<organism evidence="1 2">
    <name type="scientific">Leucothrix pacifica</name>
    <dbReference type="NCBI Taxonomy" id="1247513"/>
    <lineage>
        <taxon>Bacteria</taxon>
        <taxon>Pseudomonadati</taxon>
        <taxon>Pseudomonadota</taxon>
        <taxon>Gammaproteobacteria</taxon>
        <taxon>Thiotrichales</taxon>
        <taxon>Thiotrichaceae</taxon>
        <taxon>Leucothrix</taxon>
    </lineage>
</organism>
<evidence type="ECO:0000313" key="1">
    <source>
        <dbReference type="EMBL" id="PWQ95133.1"/>
    </source>
</evidence>
<dbReference type="OrthoDB" id="27194at2"/>
<proteinExistence type="predicted"/>
<protein>
    <submittedName>
        <fullName evidence="1">DUF2256 domain-containing protein</fullName>
    </submittedName>
</protein>
<dbReference type="AlphaFoldDB" id="A0A317CCQ7"/>
<dbReference type="InterPro" id="IPR017136">
    <property type="entry name" value="UCP037205"/>
</dbReference>
<sequence length="60" mass="7233">MAHHKTTLAEKICPVCDRPFSWRKKWAKCWEEVRYCSERCRRNRPKNADNSLTQQESDHA</sequence>
<dbReference type="Pfam" id="PF10013">
    <property type="entry name" value="DUF2256"/>
    <property type="match status" value="1"/>
</dbReference>
<evidence type="ECO:0000313" key="2">
    <source>
        <dbReference type="Proteomes" id="UP000245539"/>
    </source>
</evidence>
<dbReference type="PANTHER" id="PTHR37463:SF1">
    <property type="entry name" value="DUF2256 DOMAIN-CONTAINING PROTEIN"/>
    <property type="match status" value="1"/>
</dbReference>
<keyword evidence="2" id="KW-1185">Reference proteome</keyword>
<dbReference type="EMBL" id="QGKM01000047">
    <property type="protein sequence ID" value="PWQ95133.1"/>
    <property type="molecule type" value="Genomic_DNA"/>
</dbReference>
<gene>
    <name evidence="1" type="ORF">DKW60_15535</name>
</gene>
<accession>A0A317CCQ7</accession>
<dbReference type="RefSeq" id="WP_109838579.1">
    <property type="nucleotide sequence ID" value="NZ_QGKM01000047.1"/>
</dbReference>
<reference evidence="1 2" key="1">
    <citation type="submission" date="2018-05" db="EMBL/GenBank/DDBJ databases">
        <title>Leucothrix arctica sp. nov., isolated from Arctic seawater.</title>
        <authorList>
            <person name="Choi A."/>
            <person name="Baek K."/>
        </authorList>
    </citation>
    <scope>NUCLEOTIDE SEQUENCE [LARGE SCALE GENOMIC DNA]</scope>
    <source>
        <strain evidence="1 2">JCM 18388</strain>
    </source>
</reference>
<name>A0A317CCQ7_9GAMM</name>
<comment type="caution">
    <text evidence="1">The sequence shown here is derived from an EMBL/GenBank/DDBJ whole genome shotgun (WGS) entry which is preliminary data.</text>
</comment>
<dbReference type="PANTHER" id="PTHR37463">
    <property type="entry name" value="GSL3115 PROTEIN"/>
    <property type="match status" value="1"/>
</dbReference>